<keyword evidence="2" id="KW-1003">Cell membrane</keyword>
<dbReference type="RefSeq" id="WP_083727564.1">
    <property type="nucleotide sequence ID" value="NZ_FOUD01000005.1"/>
</dbReference>
<dbReference type="InterPro" id="IPR018704">
    <property type="entry name" value="SecYEG/CpoB_TPR"/>
</dbReference>
<keyword evidence="12" id="KW-1185">Reference proteome</keyword>
<comment type="subcellular location">
    <subcellularLocation>
        <location evidence="1">Cell membrane</location>
        <topology evidence="1">Single-pass type II membrane protein</topology>
    </subcellularLocation>
</comment>
<dbReference type="GO" id="GO:0005886">
    <property type="term" value="C:plasma membrane"/>
    <property type="evidence" value="ECO:0007669"/>
    <property type="project" value="UniProtKB-SubCell"/>
</dbReference>
<evidence type="ECO:0000256" key="3">
    <source>
        <dbReference type="ARBA" id="ARBA00022692"/>
    </source>
</evidence>
<dbReference type="Gene3D" id="1.25.40.10">
    <property type="entry name" value="Tetratricopeptide repeat domain"/>
    <property type="match status" value="1"/>
</dbReference>
<evidence type="ECO:0000256" key="4">
    <source>
        <dbReference type="ARBA" id="ARBA00022989"/>
    </source>
</evidence>
<name>A0A1S8DEG4_9GAMM</name>
<feature type="domain" description="Ancillary SecYEG translocon subunit/Cell division coordinator CpoB TPR" evidence="10">
    <location>
        <begin position="15"/>
        <end position="211"/>
    </location>
</feature>
<dbReference type="PIRSF" id="PIRSF006170">
    <property type="entry name" value="YfgM"/>
    <property type="match status" value="1"/>
</dbReference>
<dbReference type="InterPro" id="IPR026039">
    <property type="entry name" value="YfgM"/>
</dbReference>
<dbReference type="PANTHER" id="PTHR38035:SF1">
    <property type="entry name" value="ANCILLARY SECYEG TRANSLOCON SUBUNIT"/>
    <property type="match status" value="1"/>
</dbReference>
<comment type="similarity">
    <text evidence="7">Belongs to the YfgM family.</text>
</comment>
<evidence type="ECO:0000259" key="10">
    <source>
        <dbReference type="Pfam" id="PF09976"/>
    </source>
</evidence>
<organism evidence="11 12">
    <name type="scientific">Halopseudomonas pachastrellae</name>
    <dbReference type="NCBI Taxonomy" id="254161"/>
    <lineage>
        <taxon>Bacteria</taxon>
        <taxon>Pseudomonadati</taxon>
        <taxon>Pseudomonadota</taxon>
        <taxon>Gammaproteobacteria</taxon>
        <taxon>Pseudomonadales</taxon>
        <taxon>Pseudomonadaceae</taxon>
        <taxon>Halopseudomonas</taxon>
    </lineage>
</organism>
<dbReference type="EMBL" id="MUBC01000021">
    <property type="protein sequence ID" value="ONM43828.1"/>
    <property type="molecule type" value="Genomic_DNA"/>
</dbReference>
<dbReference type="InterPro" id="IPR011990">
    <property type="entry name" value="TPR-like_helical_dom_sf"/>
</dbReference>
<dbReference type="Proteomes" id="UP000242847">
    <property type="component" value="Unassembled WGS sequence"/>
</dbReference>
<evidence type="ECO:0000256" key="8">
    <source>
        <dbReference type="ARBA" id="ARBA00024235"/>
    </source>
</evidence>
<accession>A0A1S8DEG4</accession>
<sequence length="214" mass="23681">MAYDTEEEQVEKLRELWQRHGAPLLTGVALALAGVFGWNAWQNYQTTQAQNASTLYQSMMEAVLASDTEASRARAAELAAQLRDEFDHTRYADFAALMQARLAVEARDFPVAEQSLRELLESTDDVALQEVARQRLARILAQQERAEEALDLFSAPISGAELTASREEVRGDLLVSLGRTEEARAAYKAAVEALTDASARPQLQLKLDDLAEEA</sequence>
<evidence type="ECO:0000256" key="7">
    <source>
        <dbReference type="ARBA" id="ARBA00024197"/>
    </source>
</evidence>
<keyword evidence="5 9" id="KW-0472">Membrane</keyword>
<dbReference type="OrthoDB" id="9789675at2"/>
<evidence type="ECO:0000256" key="2">
    <source>
        <dbReference type="ARBA" id="ARBA00022475"/>
    </source>
</evidence>
<evidence type="ECO:0000256" key="1">
    <source>
        <dbReference type="ARBA" id="ARBA00004401"/>
    </source>
</evidence>
<keyword evidence="4 9" id="KW-1133">Transmembrane helix</keyword>
<keyword evidence="6" id="KW-0143">Chaperone</keyword>
<evidence type="ECO:0000256" key="6">
    <source>
        <dbReference type="ARBA" id="ARBA00023186"/>
    </source>
</evidence>
<dbReference type="GO" id="GO:0044877">
    <property type="term" value="F:protein-containing complex binding"/>
    <property type="evidence" value="ECO:0007669"/>
    <property type="project" value="InterPro"/>
</dbReference>
<dbReference type="SUPFAM" id="SSF48452">
    <property type="entry name" value="TPR-like"/>
    <property type="match status" value="1"/>
</dbReference>
<feature type="transmembrane region" description="Helical" evidence="9">
    <location>
        <begin position="21"/>
        <end position="41"/>
    </location>
</feature>
<gene>
    <name evidence="11" type="ORF">BXT89_10855</name>
</gene>
<proteinExistence type="inferred from homology"/>
<dbReference type="Pfam" id="PF09976">
    <property type="entry name" value="TPR_21"/>
    <property type="match status" value="1"/>
</dbReference>
<evidence type="ECO:0000256" key="9">
    <source>
        <dbReference type="SAM" id="Phobius"/>
    </source>
</evidence>
<dbReference type="PANTHER" id="PTHR38035">
    <property type="entry name" value="UPF0070 PROTEIN YFGM"/>
    <property type="match status" value="1"/>
</dbReference>
<evidence type="ECO:0000313" key="12">
    <source>
        <dbReference type="Proteomes" id="UP000242847"/>
    </source>
</evidence>
<reference evidence="11 12" key="1">
    <citation type="submission" date="2017-01" db="EMBL/GenBank/DDBJ databases">
        <title>Draft genome sequence of Pseudomonas pachastrellae type strain CCUG 46540T from a deep sea.</title>
        <authorList>
            <person name="Gomila M."/>
            <person name="Mulet M."/>
            <person name="Lalucat J."/>
            <person name="Garcia-Valdes E."/>
        </authorList>
    </citation>
    <scope>NUCLEOTIDE SEQUENCE [LARGE SCALE GENOMIC DNA]</scope>
    <source>
        <strain evidence="11 12">CCUG 46540</strain>
    </source>
</reference>
<comment type="caution">
    <text evidence="11">The sequence shown here is derived from an EMBL/GenBank/DDBJ whole genome shotgun (WGS) entry which is preliminary data.</text>
</comment>
<evidence type="ECO:0000313" key="11">
    <source>
        <dbReference type="EMBL" id="ONM43828.1"/>
    </source>
</evidence>
<keyword evidence="3 9" id="KW-0812">Transmembrane</keyword>
<dbReference type="AlphaFoldDB" id="A0A1S8DEG4"/>
<dbReference type="STRING" id="254161.SAMN05216256_105142"/>
<evidence type="ECO:0000256" key="5">
    <source>
        <dbReference type="ARBA" id="ARBA00023136"/>
    </source>
</evidence>
<protein>
    <recommendedName>
        <fullName evidence="8">Ancillary SecYEG translocon subunit</fullName>
    </recommendedName>
</protein>